<evidence type="ECO:0000259" key="3">
    <source>
        <dbReference type="Pfam" id="PF16220"/>
    </source>
</evidence>
<dbReference type="GO" id="GO:0016989">
    <property type="term" value="F:sigma factor antagonist activity"/>
    <property type="evidence" value="ECO:0007669"/>
    <property type="project" value="TreeGrafter"/>
</dbReference>
<organism evidence="4 5">
    <name type="scientific">Phenylobacterium soli</name>
    <dbReference type="NCBI Taxonomy" id="2170551"/>
    <lineage>
        <taxon>Bacteria</taxon>
        <taxon>Pseudomonadati</taxon>
        <taxon>Pseudomonadota</taxon>
        <taxon>Alphaproteobacteria</taxon>
        <taxon>Caulobacterales</taxon>
        <taxon>Caulobacteraceae</taxon>
        <taxon>Phenylobacterium</taxon>
    </lineage>
</organism>
<feature type="transmembrane region" description="Helical" evidence="1">
    <location>
        <begin position="81"/>
        <end position="102"/>
    </location>
</feature>
<dbReference type="InterPro" id="IPR032623">
    <property type="entry name" value="FecR_N"/>
</dbReference>
<evidence type="ECO:0000256" key="1">
    <source>
        <dbReference type="SAM" id="Phobius"/>
    </source>
</evidence>
<protein>
    <submittedName>
        <fullName evidence="4">Iron dicitrate transport regulator FecR</fullName>
    </submittedName>
</protein>
<dbReference type="AlphaFoldDB" id="A0A328AKC6"/>
<feature type="domain" description="FecR N-terminal" evidence="3">
    <location>
        <begin position="8"/>
        <end position="49"/>
    </location>
</feature>
<dbReference type="Gene3D" id="2.60.120.1440">
    <property type="match status" value="1"/>
</dbReference>
<dbReference type="Pfam" id="PF16220">
    <property type="entry name" value="DUF4880"/>
    <property type="match status" value="1"/>
</dbReference>
<evidence type="ECO:0000313" key="4">
    <source>
        <dbReference type="EMBL" id="RAK54845.1"/>
    </source>
</evidence>
<dbReference type="OrthoDB" id="9798846at2"/>
<dbReference type="Pfam" id="PF04773">
    <property type="entry name" value="FecR"/>
    <property type="match status" value="1"/>
</dbReference>
<feature type="domain" description="FecR protein" evidence="2">
    <location>
        <begin position="111"/>
        <end position="202"/>
    </location>
</feature>
<dbReference type="Proteomes" id="UP000249254">
    <property type="component" value="Unassembled WGS sequence"/>
</dbReference>
<keyword evidence="5" id="KW-1185">Reference proteome</keyword>
<name>A0A328AKC6_9CAUL</name>
<comment type="caution">
    <text evidence="4">The sequence shown here is derived from an EMBL/GenBank/DDBJ whole genome shotgun (WGS) entry which is preliminary data.</text>
</comment>
<keyword evidence="1" id="KW-1133">Transmembrane helix</keyword>
<sequence length="324" mass="34637">MARETLYEEAADWLVRLQSEDLDEADLLAFDAWLATAPANAAAYDAALRVSNEYGSNAQAVRKALGERRVRPARLQQRGRFYAAAGAVAAAVAVAVVVVPAMTPPPAPAIYATKVGEHRTVTLADGSRIDLNARTRLTVTLARGERQVVMDEGQAVFDVAHDARRPFLIAAGDRTVRVVGTQFDVRRRDGRLSVTVTRGLVEVAPNEHGAGQAFRLHPGQRLEHVEGAQQAQVSAAAPDQALGWRAGRMVYRDQPLSAVVADLNAQFAVPIRVSDAGLAATPISGVLIFDNEDAVVHRLALLVSAHAVRSDGGVTLQRNGTPGR</sequence>
<proteinExistence type="predicted"/>
<keyword evidence="1" id="KW-0812">Transmembrane</keyword>
<dbReference type="EMBL" id="QFYQ01000001">
    <property type="protein sequence ID" value="RAK54845.1"/>
    <property type="molecule type" value="Genomic_DNA"/>
</dbReference>
<evidence type="ECO:0000313" key="5">
    <source>
        <dbReference type="Proteomes" id="UP000249254"/>
    </source>
</evidence>
<evidence type="ECO:0000259" key="2">
    <source>
        <dbReference type="Pfam" id="PF04773"/>
    </source>
</evidence>
<dbReference type="InterPro" id="IPR006860">
    <property type="entry name" value="FecR"/>
</dbReference>
<dbReference type="PIRSF" id="PIRSF018266">
    <property type="entry name" value="FecR"/>
    <property type="match status" value="1"/>
</dbReference>
<reference evidence="5" key="1">
    <citation type="submission" date="2018-05" db="EMBL/GenBank/DDBJ databases">
        <authorList>
            <person name="Li X."/>
        </authorList>
    </citation>
    <scope>NUCLEOTIDE SEQUENCE [LARGE SCALE GENOMIC DNA]</scope>
    <source>
        <strain evidence="5">LX32</strain>
    </source>
</reference>
<accession>A0A328AKC6</accession>
<dbReference type="PANTHER" id="PTHR30273">
    <property type="entry name" value="PERIPLASMIC SIGNAL SENSOR AND SIGMA FACTOR ACTIVATOR FECR-RELATED"/>
    <property type="match status" value="1"/>
</dbReference>
<gene>
    <name evidence="4" type="ORF">DJ017_10065</name>
</gene>
<dbReference type="PANTHER" id="PTHR30273:SF2">
    <property type="entry name" value="PROTEIN FECR"/>
    <property type="match status" value="1"/>
</dbReference>
<dbReference type="InterPro" id="IPR012373">
    <property type="entry name" value="Ferrdict_sens_TM"/>
</dbReference>
<dbReference type="RefSeq" id="WP_111528595.1">
    <property type="nucleotide sequence ID" value="NZ_JBHRSG010000004.1"/>
</dbReference>
<keyword evidence="1" id="KW-0472">Membrane</keyword>